<feature type="transmembrane region" description="Helical" evidence="1">
    <location>
        <begin position="12"/>
        <end position="32"/>
    </location>
</feature>
<protein>
    <submittedName>
        <fullName evidence="2">Uncharacterized protein</fullName>
    </submittedName>
</protein>
<proteinExistence type="predicted"/>
<keyword evidence="1" id="KW-1133">Transmembrane helix</keyword>
<keyword evidence="1" id="KW-0812">Transmembrane</keyword>
<evidence type="ECO:0000313" key="2">
    <source>
        <dbReference type="EMBL" id="DAE30800.1"/>
    </source>
</evidence>
<keyword evidence="1" id="KW-0472">Membrane</keyword>
<name>A0A8S5RHD2_9VIRU</name>
<evidence type="ECO:0000256" key="1">
    <source>
        <dbReference type="SAM" id="Phobius"/>
    </source>
</evidence>
<accession>A0A8S5RHD2</accession>
<sequence>MNTSKSKRIAFVFVNPGIGLIVVYLIKSSIIYTKISS</sequence>
<reference evidence="2" key="1">
    <citation type="journal article" date="2021" name="Proc. Natl. Acad. Sci. U.S.A.">
        <title>A Catalog of Tens of Thousands of Viruses from Human Metagenomes Reveals Hidden Associations with Chronic Diseases.</title>
        <authorList>
            <person name="Tisza M.J."/>
            <person name="Buck C.B."/>
        </authorList>
    </citation>
    <scope>NUCLEOTIDE SEQUENCE</scope>
    <source>
        <strain evidence="2">CtML55</strain>
    </source>
</reference>
<dbReference type="EMBL" id="BK059105">
    <property type="protein sequence ID" value="DAE30800.1"/>
    <property type="molecule type" value="Genomic_DNA"/>
</dbReference>
<organism evidence="2">
    <name type="scientific">virus sp. ctML55</name>
    <dbReference type="NCBI Taxonomy" id="2827627"/>
    <lineage>
        <taxon>Viruses</taxon>
    </lineage>
</organism>